<proteinExistence type="predicted"/>
<evidence type="ECO:0000313" key="1">
    <source>
        <dbReference type="EMBL" id="MCD1654186.1"/>
    </source>
</evidence>
<reference evidence="1" key="1">
    <citation type="submission" date="2021-08" db="EMBL/GenBank/DDBJ databases">
        <title>Comparative analyses of Brucepasteria parasyntrophica and Teretinema zuelzerae.</title>
        <authorList>
            <person name="Song Y."/>
            <person name="Brune A."/>
        </authorList>
    </citation>
    <scope>NUCLEOTIDE SEQUENCE</scope>
    <source>
        <strain evidence="1">DSM 1903</strain>
    </source>
</reference>
<organism evidence="1 2">
    <name type="scientific">Teretinema zuelzerae</name>
    <dbReference type="NCBI Taxonomy" id="156"/>
    <lineage>
        <taxon>Bacteria</taxon>
        <taxon>Pseudomonadati</taxon>
        <taxon>Spirochaetota</taxon>
        <taxon>Spirochaetia</taxon>
        <taxon>Spirochaetales</taxon>
        <taxon>Treponemataceae</taxon>
        <taxon>Teretinema</taxon>
    </lineage>
</organism>
<sequence length="509" mass="58787">MAADTENFFQKIVNIFLSTRDPEVEKKRQLKLIAKELSKSRYKWYRPNSEEALPGMGKFFWEVYKVVGSAQVILANANSSTVLKNVLVEMSFSDKQTSLRDRLTEEAIKERSKTSSPKELSTQIRDELSAFMSEFSADTVKKIDALYSQLEMLVNFVSFDYLFLLKKFDSSLPERNFSYTPKFETIRGEYVLEDLKDFALVAYTLPLEADWARIFAIVKAYREVEPVAIGQWNKLVNILSDIKKTGVMEQIICHLSHDPSYHVTTEPVADRIVDTYITKIKTQTEMTLQQIQQETKMNKVGELLRQVFGTESVLRLKNYADKANPAFEKKMLGGYLHVDALNYLKAFLIDYFKRDIRALTDLFLVRGKWSLPGLSTAYSGSFHELLELSDKITAFDDSLAEDEDLGAKLKTMLSRADRDKEVVKQLRTQLKDVNDLALKYLTTGTQHLISIARSLKAIVEDYEKSPHEMITNWKELELNSDRPIKEWVVEVYKQIYAFVMLMQLFLKDD</sequence>
<dbReference type="InterPro" id="IPR035196">
    <property type="entry name" value="DUF5312"/>
</dbReference>
<protein>
    <submittedName>
        <fullName evidence="1">DUF5312 family protein</fullName>
    </submittedName>
</protein>
<comment type="caution">
    <text evidence="1">The sequence shown here is derived from an EMBL/GenBank/DDBJ whole genome shotgun (WGS) entry which is preliminary data.</text>
</comment>
<name>A0AAE3EI21_9SPIR</name>
<dbReference type="RefSeq" id="WP_230754170.1">
    <property type="nucleotide sequence ID" value="NZ_JAINWA010000001.1"/>
</dbReference>
<dbReference type="EMBL" id="JAINWA010000001">
    <property type="protein sequence ID" value="MCD1654186.1"/>
    <property type="molecule type" value="Genomic_DNA"/>
</dbReference>
<dbReference type="Proteomes" id="UP001198163">
    <property type="component" value="Unassembled WGS sequence"/>
</dbReference>
<evidence type="ECO:0000313" key="2">
    <source>
        <dbReference type="Proteomes" id="UP001198163"/>
    </source>
</evidence>
<gene>
    <name evidence="1" type="ORF">K7J14_05660</name>
</gene>
<dbReference type="Pfam" id="PF17239">
    <property type="entry name" value="DUF5312"/>
    <property type="match status" value="1"/>
</dbReference>
<keyword evidence="2" id="KW-1185">Reference proteome</keyword>
<accession>A0AAE3EI21</accession>
<dbReference type="AlphaFoldDB" id="A0AAE3EI21"/>